<feature type="domain" description="HAP1 N-terminal" evidence="8">
    <location>
        <begin position="1"/>
        <end position="252"/>
    </location>
</feature>
<feature type="region of interest" description="Disordered" evidence="6">
    <location>
        <begin position="696"/>
        <end position="825"/>
    </location>
</feature>
<evidence type="ECO:0000256" key="1">
    <source>
        <dbReference type="ARBA" id="ARBA00004173"/>
    </source>
</evidence>
<comment type="similarity">
    <text evidence="2">Belongs to the milton family.</text>
</comment>
<feature type="compositionally biased region" description="Gly residues" evidence="6">
    <location>
        <begin position="703"/>
        <end position="715"/>
    </location>
</feature>
<protein>
    <submittedName>
        <fullName evidence="9">Putative trafficking kinesin-binding protein milt</fullName>
    </submittedName>
</protein>
<accession>A0A0V0G9V9</accession>
<dbReference type="GO" id="GO:0047496">
    <property type="term" value="P:vesicle transport along microtubule"/>
    <property type="evidence" value="ECO:0007669"/>
    <property type="project" value="TreeGrafter"/>
</dbReference>
<dbReference type="Pfam" id="PF04849">
    <property type="entry name" value="HAP1_N"/>
    <property type="match status" value="1"/>
</dbReference>
<evidence type="ECO:0000256" key="5">
    <source>
        <dbReference type="SAM" id="Coils"/>
    </source>
</evidence>
<feature type="region of interest" description="Disordered" evidence="6">
    <location>
        <begin position="552"/>
        <end position="585"/>
    </location>
</feature>
<dbReference type="Pfam" id="PF12448">
    <property type="entry name" value="Milton"/>
    <property type="match status" value="1"/>
</dbReference>
<comment type="subcellular location">
    <subcellularLocation>
        <location evidence="1">Mitochondrion</location>
    </subcellularLocation>
</comment>
<dbReference type="InterPro" id="IPR006933">
    <property type="entry name" value="HAP1_N"/>
</dbReference>
<feature type="compositionally biased region" description="Low complexity" evidence="6">
    <location>
        <begin position="741"/>
        <end position="752"/>
    </location>
</feature>
<evidence type="ECO:0000259" key="8">
    <source>
        <dbReference type="SMART" id="SM01424"/>
    </source>
</evidence>
<dbReference type="SMART" id="SM01424">
    <property type="entry name" value="HAP1_N"/>
    <property type="match status" value="1"/>
</dbReference>
<dbReference type="EMBL" id="GECL01001416">
    <property type="protein sequence ID" value="JAP04708.1"/>
    <property type="molecule type" value="Transcribed_RNA"/>
</dbReference>
<name>A0A0V0G9V9_TRIDM</name>
<sequence length="844" mass="90773">TLNRVLCSSRVSQMTKTYDDIEAVTRLLEEKEKDIELTARIGKELLSHNAKLENTIATLETELRSCQDKITQLSHELLRKNELLQILTNDIDEPGSEAGTPTGVRTVPFELLQKRITNLEEENGQLRRETCRLVEATESSEEAEAKLVNDLVSQLETIRFDLAAAGLEGERLKTKELELKEQVEHLQEKLQATDDRLAQALKENEEYITLINISRETQCELATELADLKERFSETQNILQELQNSTRKANKQNKSMVRAGPLYPYLHTTQAPTRNSIAAELECSLFSELSLDSGLGASTAYIPNYKKVFETVRSASRSNSVCSSEGAVSVSDTPGGGIPAPRLGGTLTTGSASYITAPLRPRTSTLIGHAIESPAFTDLDDITPTSSDCGVGDAPSTTEEQLEAALKRLTPAAVDARRAAFSESVYGMHHDCPTPDSIMSAGTNVSYTPWKLPDKLQIIKPMEGSATLHHWSELATPSLEGLLDERPGVKIRGGTELEHLGIQMYSLSDIEEDEEIHPGKSFSDTNHIYTFTNSTVLHPDDNTSVTASVRGSQMSSVVSSRMSSACTTPRTRSRRNSTSTVSTTPSLARLLAERGIKAVTPSALGTPAYSPTATPCNSPDRPSSPIQEDEEDQHSALGLPGFLMSSGAELIWKTLGNALKSSSSRPKALLRPDNKAALTGIRLVERIERIGLEEILTPSSSPRGGGSIGGIGAAGGQPEPGSPRTLHRAELRRTVRSQESGPGVLGVPGRPGTNALENRLAHLPPSSSPGGGGATNICYNNNNSSGSTVGSSNNNNSSTTTPPRSVRPDLGSVPSPPGLITNHRTHDSLGTLSAIFFGRKGGLL</sequence>
<dbReference type="GO" id="GO:0005739">
    <property type="term" value="C:mitochondrion"/>
    <property type="evidence" value="ECO:0007669"/>
    <property type="project" value="UniProtKB-SubCell"/>
</dbReference>
<feature type="non-terminal residue" evidence="9">
    <location>
        <position position="1"/>
    </location>
</feature>
<feature type="domain" description="Trafficking kinesin-binding protein C-terminal" evidence="7">
    <location>
        <begin position="308"/>
        <end position="465"/>
    </location>
</feature>
<dbReference type="PANTHER" id="PTHR15751:SF12">
    <property type="entry name" value="TRAFFICKING KINESIN-BINDING PROTEIN MILT"/>
    <property type="match status" value="1"/>
</dbReference>
<dbReference type="SMART" id="SM01423">
    <property type="entry name" value="Milton"/>
    <property type="match status" value="1"/>
</dbReference>
<keyword evidence="4" id="KW-0496">Mitochondrion</keyword>
<evidence type="ECO:0000256" key="6">
    <source>
        <dbReference type="SAM" id="MobiDB-lite"/>
    </source>
</evidence>
<reference evidence="9" key="1">
    <citation type="journal article" date="2018" name="J. Proteomics">
        <title>Exploring the molecular complexity of Triatoma dimidiata sialome.</title>
        <authorList>
            <person name="Santiago P.B."/>
            <person name="de Araujo C.N."/>
            <person name="Charneau S."/>
            <person name="Bastos I.M.D."/>
            <person name="Assumpcao T.C.F."/>
            <person name="Queiroz R.M.L."/>
            <person name="Praca Y.R."/>
            <person name="Cordeiro T.M."/>
            <person name="Garcia C.H.S."/>
            <person name="da Silva I.G."/>
            <person name="Raiol T."/>
            <person name="Motta F.N."/>
            <person name="de Araujo Oliveira J.V."/>
            <person name="de Sousa M.V."/>
            <person name="Ribeiro J.M.C."/>
            <person name="de Santana J.M."/>
        </authorList>
    </citation>
    <scope>NUCLEOTIDE SEQUENCE</scope>
    <source>
        <strain evidence="9">Santander</strain>
        <tissue evidence="9">Salivary glands</tissue>
    </source>
</reference>
<feature type="region of interest" description="Disordered" evidence="6">
    <location>
        <begin position="602"/>
        <end position="634"/>
    </location>
</feature>
<dbReference type="GO" id="GO:0006605">
    <property type="term" value="P:protein targeting"/>
    <property type="evidence" value="ECO:0007669"/>
    <property type="project" value="TreeGrafter"/>
</dbReference>
<evidence type="ECO:0000256" key="3">
    <source>
        <dbReference type="ARBA" id="ARBA00023054"/>
    </source>
</evidence>
<dbReference type="GO" id="GO:0048311">
    <property type="term" value="P:mitochondrion distribution"/>
    <property type="evidence" value="ECO:0007669"/>
    <property type="project" value="TreeGrafter"/>
</dbReference>
<keyword evidence="3 5" id="KW-0175">Coiled coil</keyword>
<feature type="coiled-coil region" evidence="5">
    <location>
        <begin position="42"/>
        <end position="76"/>
    </location>
</feature>
<feature type="compositionally biased region" description="Polar residues" evidence="6">
    <location>
        <begin position="609"/>
        <end position="626"/>
    </location>
</feature>
<dbReference type="GO" id="GO:0031410">
    <property type="term" value="C:cytoplasmic vesicle"/>
    <property type="evidence" value="ECO:0007669"/>
    <property type="project" value="TreeGrafter"/>
</dbReference>
<dbReference type="PANTHER" id="PTHR15751">
    <property type="entry name" value="TRAFFICKING KINESIN-BINDING PROTEIN"/>
    <property type="match status" value="1"/>
</dbReference>
<dbReference type="InterPro" id="IPR022154">
    <property type="entry name" value="TRAK1/2_C"/>
</dbReference>
<organism evidence="9">
    <name type="scientific">Triatoma dimidiata</name>
    <name type="common">Kissing bug</name>
    <name type="synonym">Meccus dimidiatus</name>
    <dbReference type="NCBI Taxonomy" id="72491"/>
    <lineage>
        <taxon>Eukaryota</taxon>
        <taxon>Metazoa</taxon>
        <taxon>Ecdysozoa</taxon>
        <taxon>Arthropoda</taxon>
        <taxon>Hexapoda</taxon>
        <taxon>Insecta</taxon>
        <taxon>Pterygota</taxon>
        <taxon>Neoptera</taxon>
        <taxon>Paraneoptera</taxon>
        <taxon>Hemiptera</taxon>
        <taxon>Heteroptera</taxon>
        <taxon>Panheteroptera</taxon>
        <taxon>Cimicomorpha</taxon>
        <taxon>Reduviidae</taxon>
        <taxon>Triatominae</taxon>
        <taxon>Triatoma</taxon>
    </lineage>
</organism>
<evidence type="ECO:0000256" key="2">
    <source>
        <dbReference type="ARBA" id="ARBA00007007"/>
    </source>
</evidence>
<dbReference type="GO" id="GO:0017022">
    <property type="term" value="F:myosin binding"/>
    <property type="evidence" value="ECO:0007669"/>
    <property type="project" value="TreeGrafter"/>
</dbReference>
<evidence type="ECO:0000259" key="7">
    <source>
        <dbReference type="SMART" id="SM01423"/>
    </source>
</evidence>
<dbReference type="AlphaFoldDB" id="A0A0V0G9V9"/>
<feature type="coiled-coil region" evidence="5">
    <location>
        <begin position="109"/>
        <end position="259"/>
    </location>
</feature>
<proteinExistence type="inferred from homology"/>
<evidence type="ECO:0000313" key="9">
    <source>
        <dbReference type="EMBL" id="JAP04708.1"/>
    </source>
</evidence>
<feature type="compositionally biased region" description="Low complexity" evidence="6">
    <location>
        <begin position="780"/>
        <end position="804"/>
    </location>
</feature>
<dbReference type="InterPro" id="IPR051946">
    <property type="entry name" value="Intracell_Traff-Reg"/>
</dbReference>
<evidence type="ECO:0000256" key="4">
    <source>
        <dbReference type="ARBA" id="ARBA00023128"/>
    </source>
</evidence>